<accession>A0A1H3BQT0</accession>
<dbReference type="Pfam" id="PF12288">
    <property type="entry name" value="CsoS2_M"/>
    <property type="match status" value="2"/>
</dbReference>
<dbReference type="Proteomes" id="UP000198640">
    <property type="component" value="Unassembled WGS sequence"/>
</dbReference>
<feature type="region of interest" description="Disordered" evidence="3">
    <location>
        <begin position="87"/>
        <end position="110"/>
    </location>
</feature>
<reference evidence="4 5" key="1">
    <citation type="submission" date="2016-10" db="EMBL/GenBank/DDBJ databases">
        <authorList>
            <person name="de Groot N.N."/>
        </authorList>
    </citation>
    <scope>NUCLEOTIDE SEQUENCE [LARGE SCALE GENOMIC DNA]</scope>
    <source>
        <strain evidence="4 5">Nm1</strain>
    </source>
</reference>
<feature type="compositionally biased region" description="Low complexity" evidence="3">
    <location>
        <begin position="295"/>
        <end position="309"/>
    </location>
</feature>
<evidence type="ECO:0000256" key="2">
    <source>
        <dbReference type="ARBA" id="ARBA00024044"/>
    </source>
</evidence>
<gene>
    <name evidence="4" type="ORF">SAMN05421881_100195</name>
</gene>
<name>A0A1H3BQT0_9PROT</name>
<dbReference type="GO" id="GO:0043886">
    <property type="term" value="F:structural constituent of carboxysome shell"/>
    <property type="evidence" value="ECO:0007669"/>
    <property type="project" value="InterPro"/>
</dbReference>
<keyword evidence="5" id="KW-1185">Reference proteome</keyword>
<evidence type="ECO:0000313" key="4">
    <source>
        <dbReference type="EMBL" id="SDX44350.1"/>
    </source>
</evidence>
<comment type="similarity">
    <text evidence="2">Belongs to the CsoS2 family.</text>
</comment>
<dbReference type="OrthoDB" id="543713at2"/>
<dbReference type="STRING" id="44576.SAMN05421881_100195"/>
<dbReference type="AlphaFoldDB" id="A0A1H3BQT0"/>
<evidence type="ECO:0000313" key="5">
    <source>
        <dbReference type="Proteomes" id="UP000198640"/>
    </source>
</evidence>
<dbReference type="EMBL" id="FNOY01000001">
    <property type="protein sequence ID" value="SDX44350.1"/>
    <property type="molecule type" value="Genomic_DNA"/>
</dbReference>
<sequence length="936" mass="97739">MRQDTESTAGATLSGRDLALRRRQVMAQYGKAGLTNRGSIRQPAVARKTNTSASAVPSVECVAPNSDAAQIRPVVDVASGRSISRARRSAMSQKGKSAIKSASSNMSGRTRAARQHVAVQETPVMAESEGLTQSCGCRACECGNEACDSVKANAAASMSQSSNAMGFTVGGLDVKPAEDLSGRALARIRRAAMAQEGKTGLKRVAQVAKISAAGVSALNVKPTDNVTGRMLARARRAVMAQEGKTGLKRIVQATKMTAAVSNKPRQAAVTKGATGRQVAMQRRSARSTEGLANTGPKGSRSSGRTRSASDQPVPPKVEEGHTLSGQTVTGTMVERSQKITGNEPGSCRAVTGTEYIGLEQFDQICHTQPQPGPAKVGVSTTLSEHKVTGTEVGRSLKVTGDEHGACRNVTGTEYLSTERFDEFCASRPSPAPAKIGVVQTDKGKTVTGTQVERPSRTTGGESGADRAITGTNYAQLAVDTAPEKVATTHTFQGKAVTGTAVGHTARITGDEPGICHNITGTQYLAAEQYQDTCKIDPPEMSRKVSVMSSRGHQAVSGSEVGRSSKVTGDEPGSCRAITGSQYYTASDFGDLCATNEARRMRAAQNMVNRSPKEVGDVRGESLPVTGSDYADAGQKTGSVSDAASPVSHVAVDQTWKGQPISGSNVGRSNTVTGNEYGSCSPVSGTPYIGRGQYNSFCEPAETLAQETRTRDSAVIPAALVTGDRPGAGGSAMTGDERGACEPVTGTPYVGADNVAGHCLTSNRFISQDRARVEPPKPPAPADFSIKSPAQQAWERRTGLGDITGTAYNSERITGPVNKASGLITGTPEFRHLDTRNVMVEQEEKLAAARRLTGEGSQAGTRITGDAWHAQSRVTGTEGASSLMRNMSMRGEPRGFGANAQQFREIERPSIPESRITGSAGSAVRGAVVTVSGGARA</sequence>
<feature type="region of interest" description="Disordered" evidence="3">
    <location>
        <begin position="720"/>
        <end position="739"/>
    </location>
</feature>
<dbReference type="InterPro" id="IPR020990">
    <property type="entry name" value="CSOS2/2B"/>
</dbReference>
<feature type="region of interest" description="Disordered" evidence="3">
    <location>
        <begin position="548"/>
        <end position="572"/>
    </location>
</feature>
<proteinExistence type="inferred from homology"/>
<feature type="region of interest" description="Disordered" evidence="3">
    <location>
        <begin position="258"/>
        <end position="345"/>
    </location>
</feature>
<feature type="compositionally biased region" description="Polar residues" evidence="3">
    <location>
        <begin position="446"/>
        <end position="459"/>
    </location>
</feature>
<protein>
    <submittedName>
        <fullName evidence="4">Carboxysome shell peptide mid-region</fullName>
    </submittedName>
</protein>
<organism evidence="4 5">
    <name type="scientific">Nitrosomonas halophila</name>
    <dbReference type="NCBI Taxonomy" id="44576"/>
    <lineage>
        <taxon>Bacteria</taxon>
        <taxon>Pseudomonadati</taxon>
        <taxon>Pseudomonadota</taxon>
        <taxon>Betaproteobacteria</taxon>
        <taxon>Nitrosomonadales</taxon>
        <taxon>Nitrosomonadaceae</taxon>
        <taxon>Nitrosomonas</taxon>
    </lineage>
</organism>
<evidence type="ECO:0000256" key="1">
    <source>
        <dbReference type="ARBA" id="ARBA00022737"/>
    </source>
</evidence>
<feature type="region of interest" description="Disordered" evidence="3">
    <location>
        <begin position="442"/>
        <end position="466"/>
    </location>
</feature>
<feature type="compositionally biased region" description="Polar residues" evidence="3">
    <location>
        <begin position="91"/>
        <end position="108"/>
    </location>
</feature>
<evidence type="ECO:0000256" key="3">
    <source>
        <dbReference type="SAM" id="MobiDB-lite"/>
    </source>
</evidence>
<keyword evidence="1" id="KW-0677">Repeat</keyword>